<gene>
    <name evidence="3" type="ORF">BUALT_Bualt11G0085700</name>
</gene>
<sequence length="272" mass="29316">MNSSPDSIPTAFLSVPANISPPPSDHPTPILHCAASKEKKFKELSKVLDGFIDTGTLIIRTQVEVMITSSEDGGKYIQLIDLEKDKKSKELAVPLLIQVRAGCERDLSSQLSAPGLEDDRFRRDEQSGKVKLKYKDNSDEDGFGTVPSDSYYNALSAEGIMTQLRSSIKFSEIIVDVEQKTAWVESGATIGSLYYRIAEKSSTLGFPAGTCQTMGTGGHFSGGGYGTLVRKYGLSADNVIDARIVDVHGRILDRTVKISSGPLGVAEVPALV</sequence>
<dbReference type="AlphaFoldDB" id="A0AAV6X4C8"/>
<organism evidence="3 4">
    <name type="scientific">Buddleja alternifolia</name>
    <dbReference type="NCBI Taxonomy" id="168488"/>
    <lineage>
        <taxon>Eukaryota</taxon>
        <taxon>Viridiplantae</taxon>
        <taxon>Streptophyta</taxon>
        <taxon>Embryophyta</taxon>
        <taxon>Tracheophyta</taxon>
        <taxon>Spermatophyta</taxon>
        <taxon>Magnoliopsida</taxon>
        <taxon>eudicotyledons</taxon>
        <taxon>Gunneridae</taxon>
        <taxon>Pentapetalae</taxon>
        <taxon>asterids</taxon>
        <taxon>lamiids</taxon>
        <taxon>Lamiales</taxon>
        <taxon>Scrophulariaceae</taxon>
        <taxon>Buddlejeae</taxon>
        <taxon>Buddleja</taxon>
    </lineage>
</organism>
<dbReference type="InterPro" id="IPR016169">
    <property type="entry name" value="FAD-bd_PCMH_sub2"/>
</dbReference>
<protein>
    <recommendedName>
        <fullName evidence="2">FAD linked oxidase N-terminal domain-containing protein</fullName>
    </recommendedName>
</protein>
<dbReference type="Gene3D" id="3.30.465.10">
    <property type="match status" value="1"/>
</dbReference>
<evidence type="ECO:0000313" key="4">
    <source>
        <dbReference type="Proteomes" id="UP000826271"/>
    </source>
</evidence>
<dbReference type="GO" id="GO:0050660">
    <property type="term" value="F:flavin adenine dinucleotide binding"/>
    <property type="evidence" value="ECO:0007669"/>
    <property type="project" value="InterPro"/>
</dbReference>
<feature type="region of interest" description="Disordered" evidence="1">
    <location>
        <begin position="1"/>
        <end position="27"/>
    </location>
</feature>
<dbReference type="Pfam" id="PF01565">
    <property type="entry name" value="FAD_binding_4"/>
    <property type="match status" value="1"/>
</dbReference>
<evidence type="ECO:0000256" key="1">
    <source>
        <dbReference type="SAM" id="MobiDB-lite"/>
    </source>
</evidence>
<evidence type="ECO:0000313" key="3">
    <source>
        <dbReference type="EMBL" id="KAG8374003.1"/>
    </source>
</evidence>
<dbReference type="InterPro" id="IPR006094">
    <property type="entry name" value="Oxid_FAD_bind_N"/>
</dbReference>
<feature type="domain" description="FAD linked oxidase N-terminal" evidence="2">
    <location>
        <begin position="170"/>
        <end position="253"/>
    </location>
</feature>
<keyword evidence="4" id="KW-1185">Reference proteome</keyword>
<dbReference type="InterPro" id="IPR036318">
    <property type="entry name" value="FAD-bd_PCMH-like_sf"/>
</dbReference>
<comment type="caution">
    <text evidence="3">The sequence shown here is derived from an EMBL/GenBank/DDBJ whole genome shotgun (WGS) entry which is preliminary data.</text>
</comment>
<dbReference type="SUPFAM" id="SSF56176">
    <property type="entry name" value="FAD-binding/transporter-associated domain-like"/>
    <property type="match status" value="1"/>
</dbReference>
<reference evidence="3" key="1">
    <citation type="submission" date="2019-10" db="EMBL/GenBank/DDBJ databases">
        <authorList>
            <person name="Zhang R."/>
            <person name="Pan Y."/>
            <person name="Wang J."/>
            <person name="Ma R."/>
            <person name="Yu S."/>
        </authorList>
    </citation>
    <scope>NUCLEOTIDE SEQUENCE</scope>
    <source>
        <strain evidence="3">LA-IB0</strain>
        <tissue evidence="3">Leaf</tissue>
    </source>
</reference>
<proteinExistence type="predicted"/>
<accession>A0AAV6X4C8</accession>
<dbReference type="PANTHER" id="PTHR32448">
    <property type="entry name" value="OS08G0158400 PROTEIN"/>
    <property type="match status" value="1"/>
</dbReference>
<dbReference type="Proteomes" id="UP000826271">
    <property type="component" value="Unassembled WGS sequence"/>
</dbReference>
<dbReference type="EMBL" id="WHWC01000011">
    <property type="protein sequence ID" value="KAG8374003.1"/>
    <property type="molecule type" value="Genomic_DNA"/>
</dbReference>
<name>A0AAV6X4C8_9LAMI</name>
<evidence type="ECO:0000259" key="2">
    <source>
        <dbReference type="Pfam" id="PF01565"/>
    </source>
</evidence>